<feature type="compositionally biased region" description="Acidic residues" evidence="5">
    <location>
        <begin position="1"/>
        <end position="10"/>
    </location>
</feature>
<dbReference type="SUPFAM" id="SSF144232">
    <property type="entry name" value="HIT/MYND zinc finger-like"/>
    <property type="match status" value="1"/>
</dbReference>
<feature type="compositionally biased region" description="Polar residues" evidence="5">
    <location>
        <begin position="156"/>
        <end position="176"/>
    </location>
</feature>
<reference evidence="7" key="1">
    <citation type="submission" date="2014-05" db="EMBL/GenBank/DDBJ databases">
        <authorList>
            <person name="Chronopoulou M."/>
        </authorList>
    </citation>
    <scope>NUCLEOTIDE SEQUENCE</scope>
    <source>
        <tissue evidence="7">Whole organism</tissue>
    </source>
</reference>
<evidence type="ECO:0000256" key="4">
    <source>
        <dbReference type="PROSITE-ProRule" id="PRU00134"/>
    </source>
</evidence>
<feature type="compositionally biased region" description="Low complexity" evidence="5">
    <location>
        <begin position="11"/>
        <end position="22"/>
    </location>
</feature>
<dbReference type="EMBL" id="HACA01023877">
    <property type="protein sequence ID" value="CDW41238.1"/>
    <property type="molecule type" value="Transcribed_RNA"/>
</dbReference>
<dbReference type="GO" id="GO:0005737">
    <property type="term" value="C:cytoplasm"/>
    <property type="evidence" value="ECO:0007669"/>
    <property type="project" value="TreeGrafter"/>
</dbReference>
<dbReference type="InterPro" id="IPR032978">
    <property type="entry name" value="ZMYND19"/>
</dbReference>
<dbReference type="GO" id="GO:0016020">
    <property type="term" value="C:membrane"/>
    <property type="evidence" value="ECO:0007669"/>
    <property type="project" value="TreeGrafter"/>
</dbReference>
<feature type="region of interest" description="Disordered" evidence="5">
    <location>
        <begin position="1"/>
        <end position="36"/>
    </location>
</feature>
<evidence type="ECO:0000313" key="7">
    <source>
        <dbReference type="EMBL" id="CDW41238.1"/>
    </source>
</evidence>
<evidence type="ECO:0000256" key="2">
    <source>
        <dbReference type="ARBA" id="ARBA00022771"/>
    </source>
</evidence>
<dbReference type="AlphaFoldDB" id="A0A0K2USJ1"/>
<evidence type="ECO:0000256" key="3">
    <source>
        <dbReference type="ARBA" id="ARBA00022833"/>
    </source>
</evidence>
<feature type="domain" description="MYND-type" evidence="6">
    <location>
        <begin position="237"/>
        <end position="275"/>
    </location>
</feature>
<dbReference type="InterPro" id="IPR044925">
    <property type="entry name" value="His-Me_finger_sf"/>
</dbReference>
<keyword evidence="3" id="KW-0862">Zinc</keyword>
<keyword evidence="2 4" id="KW-0863">Zinc-finger</keyword>
<proteinExistence type="predicted"/>
<dbReference type="InterPro" id="IPR002893">
    <property type="entry name" value="Znf_MYND"/>
</dbReference>
<dbReference type="PANTHER" id="PTHR46831">
    <property type="entry name" value="ZINC FINGER MYND DOMAIN-CONTAINING PROTEIN 19"/>
    <property type="match status" value="1"/>
</dbReference>
<dbReference type="GO" id="GO:0045202">
    <property type="term" value="C:synapse"/>
    <property type="evidence" value="ECO:0007669"/>
    <property type="project" value="TreeGrafter"/>
</dbReference>
<organism evidence="7">
    <name type="scientific">Lepeophtheirus salmonis</name>
    <name type="common">Salmon louse</name>
    <name type="synonym">Caligus salmonis</name>
    <dbReference type="NCBI Taxonomy" id="72036"/>
    <lineage>
        <taxon>Eukaryota</taxon>
        <taxon>Metazoa</taxon>
        <taxon>Ecdysozoa</taxon>
        <taxon>Arthropoda</taxon>
        <taxon>Crustacea</taxon>
        <taxon>Multicrustacea</taxon>
        <taxon>Hexanauplia</taxon>
        <taxon>Copepoda</taxon>
        <taxon>Siphonostomatoida</taxon>
        <taxon>Caligidae</taxon>
        <taxon>Lepeophtheirus</taxon>
    </lineage>
</organism>
<name>A0A0K2USJ1_LEPSM</name>
<dbReference type="SUPFAM" id="SSF54060">
    <property type="entry name" value="His-Me finger endonucleases"/>
    <property type="match status" value="1"/>
</dbReference>
<evidence type="ECO:0000256" key="1">
    <source>
        <dbReference type="ARBA" id="ARBA00022723"/>
    </source>
</evidence>
<dbReference type="Gene3D" id="6.10.140.2220">
    <property type="match status" value="1"/>
</dbReference>
<keyword evidence="1" id="KW-0479">Metal-binding</keyword>
<accession>A0A0K2USJ1</accession>
<sequence length="292" mass="33559">MKLLSEEEESSNGSESFSSGSDQSRRRSNNQNRSHGNGLKLGIIRLGRAGGKTKYALLDEKDISLVDEYTFEARLEIDKNGCGARIDAYAYIFDKGRASGQNVHELLWEKHRGGIAPSFRVVHKNGISVDNRLDNLILVPESSATHWYRVPYRKSSTSTGAQRNTSSLSIQQPQSSTKERESSLYWMAIAQLPPEPMDDHFMTGEPNNVLRYYNSNGEIVEEDDDSFSYYECRHPPCTRIEQELREFSICGRCQEARYCGINCQQRDWLVHKKFCREKRRAFPIFLERSPER</sequence>
<dbReference type="PROSITE" id="PS50865">
    <property type="entry name" value="ZF_MYND_2"/>
    <property type="match status" value="1"/>
</dbReference>
<dbReference type="Gene3D" id="3.90.75.20">
    <property type="match status" value="1"/>
</dbReference>
<evidence type="ECO:0000256" key="5">
    <source>
        <dbReference type="SAM" id="MobiDB-lite"/>
    </source>
</evidence>
<dbReference type="Pfam" id="PF13392">
    <property type="entry name" value="HNH_3"/>
    <property type="match status" value="1"/>
</dbReference>
<feature type="region of interest" description="Disordered" evidence="5">
    <location>
        <begin position="156"/>
        <end position="181"/>
    </location>
</feature>
<dbReference type="PANTHER" id="PTHR46831:SF1">
    <property type="entry name" value="ZINC FINGER MYND DOMAIN-CONTAINING PROTEIN 19"/>
    <property type="match status" value="1"/>
</dbReference>
<dbReference type="InterPro" id="IPR003615">
    <property type="entry name" value="HNH_nuc"/>
</dbReference>
<protein>
    <submittedName>
        <fullName evidence="7">Zinc finger MYND domaincontaining protein 19like [Saccoglossus kowalevskii]</fullName>
    </submittedName>
</protein>
<dbReference type="Pfam" id="PF01753">
    <property type="entry name" value="zf-MYND"/>
    <property type="match status" value="1"/>
</dbReference>
<dbReference type="GO" id="GO:0008270">
    <property type="term" value="F:zinc ion binding"/>
    <property type="evidence" value="ECO:0007669"/>
    <property type="project" value="UniProtKB-KW"/>
</dbReference>
<evidence type="ECO:0000259" key="6">
    <source>
        <dbReference type="PROSITE" id="PS50865"/>
    </source>
</evidence>